<name>A0A520MJJ9_9GAMM</name>
<dbReference type="PANTHER" id="PTHR12280:SF20">
    <property type="entry name" value="4'-PHOSPHOPANTETHEINE PHOSPHATASE"/>
    <property type="match status" value="1"/>
</dbReference>
<dbReference type="AlphaFoldDB" id="A0A520MJJ9"/>
<evidence type="ECO:0000313" key="8">
    <source>
        <dbReference type="Proteomes" id="UP000315782"/>
    </source>
</evidence>
<dbReference type="EMBL" id="SHBI01000006">
    <property type="protein sequence ID" value="RZO21351.1"/>
    <property type="molecule type" value="Genomic_DNA"/>
</dbReference>
<keyword evidence="3" id="KW-0547">Nucleotide-binding</keyword>
<evidence type="ECO:0000256" key="1">
    <source>
        <dbReference type="ARBA" id="ARBA00022490"/>
    </source>
</evidence>
<keyword evidence="1" id="KW-0963">Cytoplasm</keyword>
<dbReference type="InterPro" id="IPR011602">
    <property type="entry name" value="Type_II_PanK_bac"/>
</dbReference>
<keyword evidence="2" id="KW-0808">Transferase</keyword>
<evidence type="ECO:0000256" key="6">
    <source>
        <dbReference type="ARBA" id="ARBA00022993"/>
    </source>
</evidence>
<dbReference type="GO" id="GO:0004594">
    <property type="term" value="F:pantothenate kinase activity"/>
    <property type="evidence" value="ECO:0007669"/>
    <property type="project" value="InterPro"/>
</dbReference>
<dbReference type="Gene3D" id="3.30.420.40">
    <property type="match status" value="1"/>
</dbReference>
<dbReference type="GO" id="GO:0005524">
    <property type="term" value="F:ATP binding"/>
    <property type="evidence" value="ECO:0007669"/>
    <property type="project" value="UniProtKB-KW"/>
</dbReference>
<organism evidence="7 8">
    <name type="scientific">SAR86 cluster bacterium</name>
    <dbReference type="NCBI Taxonomy" id="2030880"/>
    <lineage>
        <taxon>Bacteria</taxon>
        <taxon>Pseudomonadati</taxon>
        <taxon>Pseudomonadota</taxon>
        <taxon>Gammaproteobacteria</taxon>
        <taxon>SAR86 cluster</taxon>
    </lineage>
</organism>
<reference evidence="7 8" key="1">
    <citation type="submission" date="2019-02" db="EMBL/GenBank/DDBJ databases">
        <title>Prokaryotic population dynamics and viral predation in marine succession experiment using metagenomics: the confinement effect.</title>
        <authorList>
            <person name="Haro-Moreno J.M."/>
            <person name="Rodriguez-Valera F."/>
            <person name="Lopez-Perez M."/>
        </authorList>
    </citation>
    <scope>NUCLEOTIDE SEQUENCE [LARGE SCALE GENOMIC DNA]</scope>
    <source>
        <strain evidence="7">MED-G163</strain>
    </source>
</reference>
<dbReference type="GO" id="GO:0005829">
    <property type="term" value="C:cytosol"/>
    <property type="evidence" value="ECO:0007669"/>
    <property type="project" value="TreeGrafter"/>
</dbReference>
<keyword evidence="4 7" id="KW-0418">Kinase</keyword>
<dbReference type="PANTHER" id="PTHR12280">
    <property type="entry name" value="PANTOTHENATE KINASE"/>
    <property type="match status" value="1"/>
</dbReference>
<dbReference type="CDD" id="cd24085">
    <property type="entry name" value="ASKHA_NBD_PanK-II_bac"/>
    <property type="match status" value="1"/>
</dbReference>
<dbReference type="Pfam" id="PF03630">
    <property type="entry name" value="Fumble"/>
    <property type="match status" value="1"/>
</dbReference>
<evidence type="ECO:0000313" key="7">
    <source>
        <dbReference type="EMBL" id="RZO21351.1"/>
    </source>
</evidence>
<dbReference type="Proteomes" id="UP000315782">
    <property type="component" value="Unassembled WGS sequence"/>
</dbReference>
<keyword evidence="6" id="KW-0173">Coenzyme A biosynthesis</keyword>
<evidence type="ECO:0000256" key="3">
    <source>
        <dbReference type="ARBA" id="ARBA00022741"/>
    </source>
</evidence>
<accession>A0A520MJJ9</accession>
<evidence type="ECO:0000256" key="4">
    <source>
        <dbReference type="ARBA" id="ARBA00022777"/>
    </source>
</evidence>
<gene>
    <name evidence="7" type="ORF">EVA96_01785</name>
</gene>
<dbReference type="GO" id="GO:0015937">
    <property type="term" value="P:coenzyme A biosynthetic process"/>
    <property type="evidence" value="ECO:0007669"/>
    <property type="project" value="UniProtKB-KW"/>
</dbReference>
<dbReference type="PIRSF" id="PIRSF036940">
    <property type="entry name" value="PanK_bac_aCoA"/>
    <property type="match status" value="1"/>
</dbReference>
<dbReference type="InterPro" id="IPR004567">
    <property type="entry name" value="Type_II_PanK"/>
</dbReference>
<dbReference type="InterPro" id="IPR043129">
    <property type="entry name" value="ATPase_NBD"/>
</dbReference>
<keyword evidence="5" id="KW-0067">ATP-binding</keyword>
<sequence length="271" mass="29191">MIIGIDFGITNTDIVAYKENNYEFFSIKSEKLNTKFLEKIFDFINIDTNGVEKIAITGGKSSDLCDLYNNVPIIKVNEVKAIGCGAKNLYEIEEASYVAISAGTGTACVACNDNVFSHLGGISVGGGTLLGLSNLITNINSADKLDKMALEGNRKNLDALIGEVVNDIGSLYPDITASNFVKSVDNTSHSNEDVLASISNMIGEVIGTISYLNALLMNVDRVYFVGRVTLMESVKKGIDKRLSLANITGIYKENREFGNALGAIAYANENN</sequence>
<evidence type="ECO:0000256" key="2">
    <source>
        <dbReference type="ARBA" id="ARBA00022679"/>
    </source>
</evidence>
<dbReference type="SUPFAM" id="SSF53067">
    <property type="entry name" value="Actin-like ATPase domain"/>
    <property type="match status" value="1"/>
</dbReference>
<protein>
    <submittedName>
        <fullName evidence="7">Pantothenate kinase</fullName>
    </submittedName>
</protein>
<comment type="caution">
    <text evidence="7">The sequence shown here is derived from an EMBL/GenBank/DDBJ whole genome shotgun (WGS) entry which is preliminary data.</text>
</comment>
<evidence type="ECO:0000256" key="5">
    <source>
        <dbReference type="ARBA" id="ARBA00022840"/>
    </source>
</evidence>
<proteinExistence type="predicted"/>